<evidence type="ECO:0000259" key="9">
    <source>
        <dbReference type="Pfam" id="PF13145"/>
    </source>
</evidence>
<dbReference type="Gene3D" id="1.10.4030.10">
    <property type="entry name" value="Porin chaperone SurA, peptide-binding domain"/>
    <property type="match status" value="1"/>
</dbReference>
<dbReference type="EMBL" id="JASMWN010000004">
    <property type="protein sequence ID" value="MDU9003758.1"/>
    <property type="molecule type" value="Genomic_DNA"/>
</dbReference>
<dbReference type="PANTHER" id="PTHR47529:SF1">
    <property type="entry name" value="PERIPLASMIC CHAPERONE PPID"/>
    <property type="match status" value="1"/>
</dbReference>
<keyword evidence="4 8" id="KW-1133">Transmembrane helix</keyword>
<proteinExistence type="inferred from homology"/>
<keyword evidence="2" id="KW-1003">Cell membrane</keyword>
<evidence type="ECO:0000256" key="1">
    <source>
        <dbReference type="ARBA" id="ARBA00004401"/>
    </source>
</evidence>
<comment type="similarity">
    <text evidence="7">Belongs to the PpiD chaperone family.</text>
</comment>
<dbReference type="RefSeq" id="WP_316774889.1">
    <property type="nucleotide sequence ID" value="NZ_JASMWN010000004.1"/>
</dbReference>
<evidence type="ECO:0000256" key="6">
    <source>
        <dbReference type="ARBA" id="ARBA00023186"/>
    </source>
</evidence>
<sequence>MAAGVKSLSKTFVWIILALLIVGLAGFGATNLSGTIRTIGYAGDQPISVDDYGRELQREIRAIEAQSGQTLPMSQVRAMGLDQIVLSRLVGLASLDNEVASLGISIGDANLQQEILQIPAFQGIDGAFDRESYRFALSQAGLNETDFENDLRAESARTIVQGAIMAGTTMPAIMTNTMTDHIAARRNFIWAQMTAENLDTPIADPTPDQLQAYYDEHPDDFTLPETKRLTYVLMTPEMILDQVKIDETALRDLYDSRSEEYDVAERRLVERLAFSDISAASSAKAQLDVGGTTFDALVEQRGLALSDIDMGDVTREDLREAADDIFAADIGDVLGPLPSELGPALYRVNGNLAARVTAFEDVEEELRAELAGDRARRLIETQAEGISDLMAGGATLEELVEETDLELGTINWTDEAHEGVAAYEDFRAAAAAVTADDFPEIGFTEDGAIFALRLEEVLPVRPEPFAAAREKVAQAWTLDQTEAALKAQAETIVAELGETGDFTETGLSFRVENSMTRSAYIESTPTDFMSQVFELEKGELRVIASEGTVLIVRLEDTLPPENTAELTAMQTAFGEGLDQALAENLFEVFMRDARQRAKPQIDQQALNAVQASFQ</sequence>
<comment type="caution">
    <text evidence="10">The sequence shown here is derived from an EMBL/GenBank/DDBJ whole genome shotgun (WGS) entry which is preliminary data.</text>
</comment>
<keyword evidence="11" id="KW-1185">Reference proteome</keyword>
<evidence type="ECO:0000256" key="8">
    <source>
        <dbReference type="SAM" id="Phobius"/>
    </source>
</evidence>
<evidence type="ECO:0000256" key="7">
    <source>
        <dbReference type="ARBA" id="ARBA00038408"/>
    </source>
</evidence>
<dbReference type="Pfam" id="PF13624">
    <property type="entry name" value="SurA_N_3"/>
    <property type="match status" value="1"/>
</dbReference>
<keyword evidence="3 8" id="KW-0812">Transmembrane</keyword>
<dbReference type="Pfam" id="PF13145">
    <property type="entry name" value="Rotamase_2"/>
    <property type="match status" value="1"/>
</dbReference>
<keyword evidence="6" id="KW-0143">Chaperone</keyword>
<evidence type="ECO:0000256" key="3">
    <source>
        <dbReference type="ARBA" id="ARBA00022692"/>
    </source>
</evidence>
<dbReference type="InterPro" id="IPR052029">
    <property type="entry name" value="PpiD_chaperone"/>
</dbReference>
<dbReference type="SUPFAM" id="SSF54534">
    <property type="entry name" value="FKBP-like"/>
    <property type="match status" value="1"/>
</dbReference>
<accession>A0ABU3VC43</accession>
<evidence type="ECO:0000256" key="5">
    <source>
        <dbReference type="ARBA" id="ARBA00023136"/>
    </source>
</evidence>
<feature type="domain" description="PpiC" evidence="9">
    <location>
        <begin position="245"/>
        <end position="364"/>
    </location>
</feature>
<dbReference type="PANTHER" id="PTHR47529">
    <property type="entry name" value="PEPTIDYL-PROLYL CIS-TRANS ISOMERASE D"/>
    <property type="match status" value="1"/>
</dbReference>
<comment type="subcellular location">
    <subcellularLocation>
        <location evidence="1">Cell membrane</location>
        <topology evidence="1">Single-pass type II membrane protein</topology>
    </subcellularLocation>
</comment>
<keyword evidence="5 8" id="KW-0472">Membrane</keyword>
<dbReference type="InterPro" id="IPR000297">
    <property type="entry name" value="PPIase_PpiC"/>
</dbReference>
<evidence type="ECO:0000256" key="4">
    <source>
        <dbReference type="ARBA" id="ARBA00022989"/>
    </source>
</evidence>
<gene>
    <name evidence="10" type="ORF">QO231_07815</name>
</gene>
<organism evidence="10 11">
    <name type="scientific">Sedimentitalea todarodis</name>
    <dbReference type="NCBI Taxonomy" id="1631240"/>
    <lineage>
        <taxon>Bacteria</taxon>
        <taxon>Pseudomonadati</taxon>
        <taxon>Pseudomonadota</taxon>
        <taxon>Alphaproteobacteria</taxon>
        <taxon>Rhodobacterales</taxon>
        <taxon>Paracoccaceae</taxon>
        <taxon>Sedimentitalea</taxon>
    </lineage>
</organism>
<evidence type="ECO:0000256" key="2">
    <source>
        <dbReference type="ARBA" id="ARBA00022475"/>
    </source>
</evidence>
<dbReference type="SUPFAM" id="SSF109998">
    <property type="entry name" value="Triger factor/SurA peptide-binding domain-like"/>
    <property type="match status" value="1"/>
</dbReference>
<evidence type="ECO:0000313" key="10">
    <source>
        <dbReference type="EMBL" id="MDU9003758.1"/>
    </source>
</evidence>
<dbReference type="InterPro" id="IPR027304">
    <property type="entry name" value="Trigger_fact/SurA_dom_sf"/>
</dbReference>
<protein>
    <submittedName>
        <fullName evidence="10">SurA N-terminal domain-containing protein</fullName>
    </submittedName>
</protein>
<reference evidence="11" key="1">
    <citation type="submission" date="2023-05" db="EMBL/GenBank/DDBJ databases">
        <title>Sedimentitalea sp. nov. JM2-8.</title>
        <authorList>
            <person name="Huang J."/>
        </authorList>
    </citation>
    <scope>NUCLEOTIDE SEQUENCE [LARGE SCALE GENOMIC DNA]</scope>
    <source>
        <strain evidence="11">KHS03</strain>
    </source>
</reference>
<name>A0ABU3VC43_9RHOB</name>
<dbReference type="Proteomes" id="UP001255416">
    <property type="component" value="Unassembled WGS sequence"/>
</dbReference>
<evidence type="ECO:0000313" key="11">
    <source>
        <dbReference type="Proteomes" id="UP001255416"/>
    </source>
</evidence>
<feature type="transmembrane region" description="Helical" evidence="8">
    <location>
        <begin position="12"/>
        <end position="29"/>
    </location>
</feature>